<dbReference type="AlphaFoldDB" id="A0A174T9X5"/>
<dbReference type="InterPro" id="IPR013762">
    <property type="entry name" value="Integrase-like_cat_sf"/>
</dbReference>
<keyword evidence="1" id="KW-0233">DNA recombination</keyword>
<evidence type="ECO:0000313" key="3">
    <source>
        <dbReference type="EMBL" id="CUQ06944.1"/>
    </source>
</evidence>
<dbReference type="GO" id="GO:0015074">
    <property type="term" value="P:DNA integration"/>
    <property type="evidence" value="ECO:0007669"/>
    <property type="project" value="InterPro"/>
</dbReference>
<dbReference type="InterPro" id="IPR011010">
    <property type="entry name" value="DNA_brk_join_enz"/>
</dbReference>
<dbReference type="SUPFAM" id="SSF56349">
    <property type="entry name" value="DNA breaking-rejoining enzymes"/>
    <property type="match status" value="1"/>
</dbReference>
<reference evidence="3 4" key="1">
    <citation type="submission" date="2015-09" db="EMBL/GenBank/DDBJ databases">
        <authorList>
            <consortium name="Pathogen Informatics"/>
        </authorList>
    </citation>
    <scope>NUCLEOTIDE SEQUENCE [LARGE SCALE GENOMIC DNA]</scope>
    <source>
        <strain evidence="3 4">2789STDY5834908</strain>
    </source>
</reference>
<dbReference type="Pfam" id="PF00589">
    <property type="entry name" value="Phage_integrase"/>
    <property type="match status" value="1"/>
</dbReference>
<name>A0A174T9X5_ANAHA</name>
<evidence type="ECO:0000256" key="1">
    <source>
        <dbReference type="ARBA" id="ARBA00023172"/>
    </source>
</evidence>
<dbReference type="EMBL" id="CZAU01000039">
    <property type="protein sequence ID" value="CUQ06944.1"/>
    <property type="molecule type" value="Genomic_DNA"/>
</dbReference>
<dbReference type="InterPro" id="IPR002104">
    <property type="entry name" value="Integrase_catalytic"/>
</dbReference>
<evidence type="ECO:0000313" key="4">
    <source>
        <dbReference type="Proteomes" id="UP000095564"/>
    </source>
</evidence>
<evidence type="ECO:0000259" key="2">
    <source>
        <dbReference type="Pfam" id="PF00589"/>
    </source>
</evidence>
<proteinExistence type="predicted"/>
<feature type="domain" description="Tyr recombinase" evidence="2">
    <location>
        <begin position="37"/>
        <end position="143"/>
    </location>
</feature>
<dbReference type="Gene3D" id="1.10.443.10">
    <property type="entry name" value="Intergrase catalytic core"/>
    <property type="match status" value="1"/>
</dbReference>
<gene>
    <name evidence="3" type="ORF">ERS852520_02961</name>
</gene>
<dbReference type="GO" id="GO:0003677">
    <property type="term" value="F:DNA binding"/>
    <property type="evidence" value="ECO:0007669"/>
    <property type="project" value="InterPro"/>
</dbReference>
<sequence>MVKTNPKVDTENEKSYLTVEEFNAIRKMDLPKDFLDFLEIGFRTGLRAADILNLKKENVKLKKDDNGNSTGRIHGTALKTKSQTPINIKLDQISLSILKDRLENTKSDFLFFNRSGDSYTIEYFKKYFRKAFDQLYPDVKFHKNIHAIRSGNRKFLEMYNVNHSEIEFRQCLTIYGPTYTYMAEQSASVNAINKYLK</sequence>
<dbReference type="GO" id="GO:0006310">
    <property type="term" value="P:DNA recombination"/>
    <property type="evidence" value="ECO:0007669"/>
    <property type="project" value="UniProtKB-KW"/>
</dbReference>
<dbReference type="Proteomes" id="UP000095564">
    <property type="component" value="Unassembled WGS sequence"/>
</dbReference>
<dbReference type="RefSeq" id="WP_055161806.1">
    <property type="nucleotide sequence ID" value="NZ_CZAU01000039.1"/>
</dbReference>
<accession>A0A174T9X5</accession>
<protein>
    <submittedName>
        <fullName evidence="3">Site-specific recombinase XerD</fullName>
    </submittedName>
</protein>
<organism evidence="3 4">
    <name type="scientific">Anaerostipes hadrus</name>
    <dbReference type="NCBI Taxonomy" id="649756"/>
    <lineage>
        <taxon>Bacteria</taxon>
        <taxon>Bacillati</taxon>
        <taxon>Bacillota</taxon>
        <taxon>Clostridia</taxon>
        <taxon>Lachnospirales</taxon>
        <taxon>Lachnospiraceae</taxon>
        <taxon>Anaerostipes</taxon>
    </lineage>
</organism>